<keyword evidence="2" id="KW-0472">Membrane</keyword>
<dbReference type="GO" id="GO:0016301">
    <property type="term" value="F:kinase activity"/>
    <property type="evidence" value="ECO:0007669"/>
    <property type="project" value="UniProtKB-KW"/>
</dbReference>
<dbReference type="InterPro" id="IPR011009">
    <property type="entry name" value="Kinase-like_dom_sf"/>
</dbReference>
<keyword evidence="2" id="KW-1133">Transmembrane helix</keyword>
<reference evidence="4" key="1">
    <citation type="submission" date="2022-09" db="EMBL/GenBank/DDBJ databases">
        <authorList>
            <person name="Li D."/>
            <person name="Cheng J."/>
            <person name="Li Y."/>
        </authorList>
    </citation>
    <scope>NUCLEOTIDE SEQUENCE</scope>
    <source>
        <strain evidence="4">DL</strain>
    </source>
</reference>
<organism evidence="4 5">
    <name type="scientific">Arthrobacter koreensis</name>
    <dbReference type="NCBI Taxonomy" id="199136"/>
    <lineage>
        <taxon>Bacteria</taxon>
        <taxon>Bacillati</taxon>
        <taxon>Actinomycetota</taxon>
        <taxon>Actinomycetes</taxon>
        <taxon>Micrococcales</taxon>
        <taxon>Micrococcaceae</taxon>
        <taxon>Arthrobacter</taxon>
    </lineage>
</organism>
<comment type="similarity">
    <text evidence="1">Belongs to the protein kinase superfamily. ADCK protein kinase family.</text>
</comment>
<keyword evidence="2" id="KW-0812">Transmembrane</keyword>
<dbReference type="InterPro" id="IPR050154">
    <property type="entry name" value="UbiB_kinase"/>
</dbReference>
<dbReference type="PANTHER" id="PTHR10566">
    <property type="entry name" value="CHAPERONE-ACTIVITY OF BC1 COMPLEX CABC1 -RELATED"/>
    <property type="match status" value="1"/>
</dbReference>
<keyword evidence="4" id="KW-0418">Kinase</keyword>
<dbReference type="RefSeq" id="WP_263128926.1">
    <property type="nucleotide sequence ID" value="NZ_CP106856.1"/>
</dbReference>
<feature type="transmembrane region" description="Helical" evidence="2">
    <location>
        <begin position="520"/>
        <end position="542"/>
    </location>
</feature>
<dbReference type="CDD" id="cd05121">
    <property type="entry name" value="ABC1_ADCK3-like"/>
    <property type="match status" value="1"/>
</dbReference>
<sequence>MKTRFDRYRQMAEILYRNGLGYLVSVAGLESWLPFRRREADGADSTRMASPEYLRRALEELGPTYVKLGQLLSTRPDLLPPAYMDELAKLQDAATPAAWDDVRGSLSRELGADPLEVFREFNSTPIASASIGQAYAAVLADGTNVVVKVRRPGIVPEVEADLSILQSLAGYASRHWEAARDYDVKGFMDEFADTLRKEMDYVQEGHNADRFALNFEDDSAVVIPRVYWEHTTSKVLTMERLYGMKVTDTTALEAAGLDRKALAVTAADAEMKMVFEDGFFHADPHPGNIFVQPNSQIGLIDFGMVGELDDKLRGQLSALFVAVIRKDPERMATALMRMTVSRTRPDRIKLRMDLAGLIKLYSNRTLGDAPVGRIITYGLGIIRNHHLQLPGEVALLLRMLIMTEGMGEVLDPDFSMGKTLAPYARRMTVQHLNPAAYAKRLGKAGGELLELGTELPGQLQRLINTLDFEGMEVHLRAGDLVPLVERLERVGNRMVAAIFAAAFIRGVGELTLGDADRWRGWQAPLMGAGLASTGVLGGYLAWSARRQRRLDAGQ</sequence>
<evidence type="ECO:0000256" key="2">
    <source>
        <dbReference type="SAM" id="Phobius"/>
    </source>
</evidence>
<dbReference type="Proteomes" id="UP001063368">
    <property type="component" value="Chromosome"/>
</dbReference>
<accession>A0ABY6FW99</accession>
<dbReference type="EMBL" id="CP106856">
    <property type="protein sequence ID" value="UYB37525.1"/>
    <property type="molecule type" value="Genomic_DNA"/>
</dbReference>
<dbReference type="PANTHER" id="PTHR10566:SF113">
    <property type="entry name" value="PROTEIN ACTIVITY OF BC1 COMPLEX KINASE 7, CHLOROPLASTIC"/>
    <property type="match status" value="1"/>
</dbReference>
<proteinExistence type="inferred from homology"/>
<evidence type="ECO:0000313" key="4">
    <source>
        <dbReference type="EMBL" id="UYB37525.1"/>
    </source>
</evidence>
<dbReference type="Pfam" id="PF03109">
    <property type="entry name" value="ABC1"/>
    <property type="match status" value="1"/>
</dbReference>
<dbReference type="SUPFAM" id="SSF56112">
    <property type="entry name" value="Protein kinase-like (PK-like)"/>
    <property type="match status" value="1"/>
</dbReference>
<keyword evidence="4" id="KW-0808">Transferase</keyword>
<keyword evidence="5" id="KW-1185">Reference proteome</keyword>
<dbReference type="InterPro" id="IPR004147">
    <property type="entry name" value="ABC1_dom"/>
</dbReference>
<evidence type="ECO:0000313" key="5">
    <source>
        <dbReference type="Proteomes" id="UP001063368"/>
    </source>
</evidence>
<protein>
    <submittedName>
        <fullName evidence="4">AarF/ABC1/UbiB kinase family protein</fullName>
    </submittedName>
</protein>
<feature type="domain" description="ABC1 atypical kinase-like" evidence="3">
    <location>
        <begin position="89"/>
        <end position="333"/>
    </location>
</feature>
<evidence type="ECO:0000259" key="3">
    <source>
        <dbReference type="Pfam" id="PF03109"/>
    </source>
</evidence>
<name>A0ABY6FW99_9MICC</name>
<evidence type="ECO:0000256" key="1">
    <source>
        <dbReference type="ARBA" id="ARBA00009670"/>
    </source>
</evidence>
<gene>
    <name evidence="4" type="ORF">N9A08_07800</name>
</gene>